<evidence type="ECO:0000313" key="2">
    <source>
        <dbReference type="Proteomes" id="UP001275084"/>
    </source>
</evidence>
<name>A0AAJ0HWQ8_9PEZI</name>
<dbReference type="AlphaFoldDB" id="A0AAJ0HWQ8"/>
<organism evidence="1 2">
    <name type="scientific">Lasiosphaeria hispida</name>
    <dbReference type="NCBI Taxonomy" id="260671"/>
    <lineage>
        <taxon>Eukaryota</taxon>
        <taxon>Fungi</taxon>
        <taxon>Dikarya</taxon>
        <taxon>Ascomycota</taxon>
        <taxon>Pezizomycotina</taxon>
        <taxon>Sordariomycetes</taxon>
        <taxon>Sordariomycetidae</taxon>
        <taxon>Sordariales</taxon>
        <taxon>Lasiosphaeriaceae</taxon>
        <taxon>Lasiosphaeria</taxon>
    </lineage>
</organism>
<keyword evidence="2" id="KW-1185">Reference proteome</keyword>
<reference evidence="1" key="1">
    <citation type="journal article" date="2023" name="Mol. Phylogenet. Evol.">
        <title>Genome-scale phylogeny and comparative genomics of the fungal order Sordariales.</title>
        <authorList>
            <person name="Hensen N."/>
            <person name="Bonometti L."/>
            <person name="Westerberg I."/>
            <person name="Brannstrom I.O."/>
            <person name="Guillou S."/>
            <person name="Cros-Aarteil S."/>
            <person name="Calhoun S."/>
            <person name="Haridas S."/>
            <person name="Kuo A."/>
            <person name="Mondo S."/>
            <person name="Pangilinan J."/>
            <person name="Riley R."/>
            <person name="LaButti K."/>
            <person name="Andreopoulos B."/>
            <person name="Lipzen A."/>
            <person name="Chen C."/>
            <person name="Yan M."/>
            <person name="Daum C."/>
            <person name="Ng V."/>
            <person name="Clum A."/>
            <person name="Steindorff A."/>
            <person name="Ohm R.A."/>
            <person name="Martin F."/>
            <person name="Silar P."/>
            <person name="Natvig D.O."/>
            <person name="Lalanne C."/>
            <person name="Gautier V."/>
            <person name="Ament-Velasquez S.L."/>
            <person name="Kruys A."/>
            <person name="Hutchinson M.I."/>
            <person name="Powell A.J."/>
            <person name="Barry K."/>
            <person name="Miller A.N."/>
            <person name="Grigoriev I.V."/>
            <person name="Debuchy R."/>
            <person name="Gladieux P."/>
            <person name="Hiltunen Thoren M."/>
            <person name="Johannesson H."/>
        </authorList>
    </citation>
    <scope>NUCLEOTIDE SEQUENCE</scope>
    <source>
        <strain evidence="1">CBS 955.72</strain>
    </source>
</reference>
<dbReference type="Proteomes" id="UP001275084">
    <property type="component" value="Unassembled WGS sequence"/>
</dbReference>
<comment type="caution">
    <text evidence="1">The sequence shown here is derived from an EMBL/GenBank/DDBJ whole genome shotgun (WGS) entry which is preliminary data.</text>
</comment>
<evidence type="ECO:0000313" key="1">
    <source>
        <dbReference type="EMBL" id="KAK3364107.1"/>
    </source>
</evidence>
<protein>
    <submittedName>
        <fullName evidence="1">Uncharacterized protein</fullName>
    </submittedName>
</protein>
<gene>
    <name evidence="1" type="ORF">B0T25DRAFT_58711</name>
</gene>
<sequence>MSTMPTLEVGDGRGHFLARISLGIPQASNPMLPFEPRRIAMAIGRHALNDIYDTHIRGRLMQECAAINWSHISVLRLGYPGQAPSECPATIVVAVWPNTVDLDGAARILRSAGEWIYVLPQLHDVAVEVVEVGVAPGVARGAAVEVKAGAPGVARGAAVEVKAGVAGVAPGAAVEVKAGAPGVAVEVKDGVAPGDHVTVGTDEEAFRNVPALGAGLGPQDSASAVEYTADTVEYMA</sequence>
<proteinExistence type="predicted"/>
<dbReference type="EMBL" id="JAUIQD010000001">
    <property type="protein sequence ID" value="KAK3364107.1"/>
    <property type="molecule type" value="Genomic_DNA"/>
</dbReference>
<accession>A0AAJ0HWQ8</accession>
<reference evidence="1" key="2">
    <citation type="submission" date="2023-06" db="EMBL/GenBank/DDBJ databases">
        <authorList>
            <consortium name="Lawrence Berkeley National Laboratory"/>
            <person name="Haridas S."/>
            <person name="Hensen N."/>
            <person name="Bonometti L."/>
            <person name="Westerberg I."/>
            <person name="Brannstrom I.O."/>
            <person name="Guillou S."/>
            <person name="Cros-Aarteil S."/>
            <person name="Calhoun S."/>
            <person name="Kuo A."/>
            <person name="Mondo S."/>
            <person name="Pangilinan J."/>
            <person name="Riley R."/>
            <person name="Labutti K."/>
            <person name="Andreopoulos B."/>
            <person name="Lipzen A."/>
            <person name="Chen C."/>
            <person name="Yanf M."/>
            <person name="Daum C."/>
            <person name="Ng V."/>
            <person name="Clum A."/>
            <person name="Steindorff A."/>
            <person name="Ohm R."/>
            <person name="Martin F."/>
            <person name="Silar P."/>
            <person name="Natvig D."/>
            <person name="Lalanne C."/>
            <person name="Gautier V."/>
            <person name="Ament-Velasquez S.L."/>
            <person name="Kruys A."/>
            <person name="Hutchinson M.I."/>
            <person name="Powell A.J."/>
            <person name="Barry K."/>
            <person name="Miller A.N."/>
            <person name="Grigoriev I.V."/>
            <person name="Debuchy R."/>
            <person name="Gladieux P."/>
            <person name="Thoren M.H."/>
            <person name="Johannesson H."/>
        </authorList>
    </citation>
    <scope>NUCLEOTIDE SEQUENCE</scope>
    <source>
        <strain evidence="1">CBS 955.72</strain>
    </source>
</reference>